<accession>A0A383VBE0</accession>
<gene>
    <name evidence="1" type="ORF">BQ4739_LOCUS2863</name>
</gene>
<dbReference type="EMBL" id="FNXT01000215">
    <property type="protein sequence ID" value="SZX62263.1"/>
    <property type="molecule type" value="Genomic_DNA"/>
</dbReference>
<evidence type="ECO:0000313" key="1">
    <source>
        <dbReference type="EMBL" id="SZX62263.1"/>
    </source>
</evidence>
<evidence type="ECO:0000313" key="2">
    <source>
        <dbReference type="Proteomes" id="UP000256970"/>
    </source>
</evidence>
<reference evidence="1 2" key="1">
    <citation type="submission" date="2016-10" db="EMBL/GenBank/DDBJ databases">
        <authorList>
            <person name="Cai Z."/>
        </authorList>
    </citation>
    <scope>NUCLEOTIDE SEQUENCE [LARGE SCALE GENOMIC DNA]</scope>
</reference>
<protein>
    <submittedName>
        <fullName evidence="1">Uncharacterized protein</fullName>
    </submittedName>
</protein>
<dbReference type="AlphaFoldDB" id="A0A383VBE0"/>
<dbReference type="Proteomes" id="UP000256970">
    <property type="component" value="Unassembled WGS sequence"/>
</dbReference>
<keyword evidence="2" id="KW-1185">Reference proteome</keyword>
<sequence>MPHMYPVFQCTGAQAGSTARGVHGATWQRHWRSGCCCRVVPHPLQQRQAQQQQQQQQKQQAIKAYMMPRAYFAQQGGLARLATLAAATGLAGLGFRHWQLPLAFQV</sequence>
<name>A0A383VBE0_TETOB</name>
<proteinExistence type="predicted"/>
<organism evidence="1 2">
    <name type="scientific">Tetradesmus obliquus</name>
    <name type="common">Green alga</name>
    <name type="synonym">Acutodesmus obliquus</name>
    <dbReference type="NCBI Taxonomy" id="3088"/>
    <lineage>
        <taxon>Eukaryota</taxon>
        <taxon>Viridiplantae</taxon>
        <taxon>Chlorophyta</taxon>
        <taxon>core chlorophytes</taxon>
        <taxon>Chlorophyceae</taxon>
        <taxon>CS clade</taxon>
        <taxon>Sphaeropleales</taxon>
        <taxon>Scenedesmaceae</taxon>
        <taxon>Tetradesmus</taxon>
    </lineage>
</organism>